<dbReference type="EMBL" id="MU005570">
    <property type="protein sequence ID" value="KAF2690852.1"/>
    <property type="molecule type" value="Genomic_DNA"/>
</dbReference>
<evidence type="ECO:0000313" key="2">
    <source>
        <dbReference type="EMBL" id="KAF2690852.1"/>
    </source>
</evidence>
<gene>
    <name evidence="2" type="ORF">K458DRAFT_426277</name>
</gene>
<dbReference type="OrthoDB" id="3796682at2759"/>
<evidence type="ECO:0000313" key="3">
    <source>
        <dbReference type="Proteomes" id="UP000799291"/>
    </source>
</evidence>
<accession>A0A6G1JJW8</accession>
<dbReference type="AlphaFoldDB" id="A0A6G1JJW8"/>
<feature type="region of interest" description="Disordered" evidence="1">
    <location>
        <begin position="1"/>
        <end position="20"/>
    </location>
</feature>
<proteinExistence type="predicted"/>
<evidence type="ECO:0000256" key="1">
    <source>
        <dbReference type="SAM" id="MobiDB-lite"/>
    </source>
</evidence>
<reference evidence="2" key="1">
    <citation type="journal article" date="2020" name="Stud. Mycol.">
        <title>101 Dothideomycetes genomes: a test case for predicting lifestyles and emergence of pathogens.</title>
        <authorList>
            <person name="Haridas S."/>
            <person name="Albert R."/>
            <person name="Binder M."/>
            <person name="Bloem J."/>
            <person name="Labutti K."/>
            <person name="Salamov A."/>
            <person name="Andreopoulos B."/>
            <person name="Baker S."/>
            <person name="Barry K."/>
            <person name="Bills G."/>
            <person name="Bluhm B."/>
            <person name="Cannon C."/>
            <person name="Castanera R."/>
            <person name="Culley D."/>
            <person name="Daum C."/>
            <person name="Ezra D."/>
            <person name="Gonzalez J."/>
            <person name="Henrissat B."/>
            <person name="Kuo A."/>
            <person name="Liang C."/>
            <person name="Lipzen A."/>
            <person name="Lutzoni F."/>
            <person name="Magnuson J."/>
            <person name="Mondo S."/>
            <person name="Nolan M."/>
            <person name="Ohm R."/>
            <person name="Pangilinan J."/>
            <person name="Park H.-J."/>
            <person name="Ramirez L."/>
            <person name="Alfaro M."/>
            <person name="Sun H."/>
            <person name="Tritt A."/>
            <person name="Yoshinaga Y."/>
            <person name="Zwiers L.-H."/>
            <person name="Turgeon B."/>
            <person name="Goodwin S."/>
            <person name="Spatafora J."/>
            <person name="Crous P."/>
            <person name="Grigoriev I."/>
        </authorList>
    </citation>
    <scope>NUCLEOTIDE SEQUENCE</scope>
    <source>
        <strain evidence="2">CBS 122367</strain>
    </source>
</reference>
<sequence>MFHRSVDLQDPSAAVDESHPRAADKYLSADKYPICVSWGHWRVPVTDTDLPSAFSTLPIDPHPPSLRNGGSWRTSRAARTWSR</sequence>
<keyword evidence="3" id="KW-1185">Reference proteome</keyword>
<name>A0A6G1JJW8_9PLEO</name>
<feature type="region of interest" description="Disordered" evidence="1">
    <location>
        <begin position="59"/>
        <end position="83"/>
    </location>
</feature>
<dbReference type="Proteomes" id="UP000799291">
    <property type="component" value="Unassembled WGS sequence"/>
</dbReference>
<organism evidence="2 3">
    <name type="scientific">Lentithecium fluviatile CBS 122367</name>
    <dbReference type="NCBI Taxonomy" id="1168545"/>
    <lineage>
        <taxon>Eukaryota</taxon>
        <taxon>Fungi</taxon>
        <taxon>Dikarya</taxon>
        <taxon>Ascomycota</taxon>
        <taxon>Pezizomycotina</taxon>
        <taxon>Dothideomycetes</taxon>
        <taxon>Pleosporomycetidae</taxon>
        <taxon>Pleosporales</taxon>
        <taxon>Massarineae</taxon>
        <taxon>Lentitheciaceae</taxon>
        <taxon>Lentithecium</taxon>
    </lineage>
</organism>
<protein>
    <submittedName>
        <fullName evidence="2">Uncharacterized protein</fullName>
    </submittedName>
</protein>